<gene>
    <name evidence="1" type="ORF">HYN56_15655</name>
</gene>
<evidence type="ECO:0000313" key="2">
    <source>
        <dbReference type="Proteomes" id="UP000245250"/>
    </source>
</evidence>
<proteinExistence type="predicted"/>
<dbReference type="EMBL" id="CP029255">
    <property type="protein sequence ID" value="AWK05593.1"/>
    <property type="molecule type" value="Genomic_DNA"/>
</dbReference>
<dbReference type="AlphaFoldDB" id="A0A2S1YNH3"/>
<accession>A0A2S1YNH3</accession>
<dbReference type="Proteomes" id="UP000245250">
    <property type="component" value="Chromosome"/>
</dbReference>
<dbReference type="RefSeq" id="WP_109193031.1">
    <property type="nucleotide sequence ID" value="NZ_CP029255.1"/>
</dbReference>
<evidence type="ECO:0000313" key="1">
    <source>
        <dbReference type="EMBL" id="AWK05593.1"/>
    </source>
</evidence>
<dbReference type="KEGG" id="fcr:HYN56_15655"/>
<organism evidence="1 2">
    <name type="scientific">Flavobacterium crocinum</name>
    <dbReference type="NCBI Taxonomy" id="2183896"/>
    <lineage>
        <taxon>Bacteria</taxon>
        <taxon>Pseudomonadati</taxon>
        <taxon>Bacteroidota</taxon>
        <taxon>Flavobacteriia</taxon>
        <taxon>Flavobacteriales</taxon>
        <taxon>Flavobacteriaceae</taxon>
        <taxon>Flavobacterium</taxon>
    </lineage>
</organism>
<name>A0A2S1YNH3_9FLAO</name>
<protein>
    <submittedName>
        <fullName evidence="1">Uncharacterized protein</fullName>
    </submittedName>
</protein>
<keyword evidence="2" id="KW-1185">Reference proteome</keyword>
<sequence>MLSKDIIRTFSFLFIFAGLGNPAKAQHSDTISKQFLMNIEIRPRAEYTSNYILPPNDSIDP</sequence>
<reference evidence="1 2" key="1">
    <citation type="submission" date="2018-05" db="EMBL/GenBank/DDBJ databases">
        <title>Genome sequencing of Flavobacterium sp. HYN0056.</title>
        <authorList>
            <person name="Yi H."/>
            <person name="Baek C."/>
        </authorList>
    </citation>
    <scope>NUCLEOTIDE SEQUENCE [LARGE SCALE GENOMIC DNA]</scope>
    <source>
        <strain evidence="1 2">HYN0056</strain>
    </source>
</reference>